<keyword evidence="3" id="KW-1185">Reference proteome</keyword>
<proteinExistence type="predicted"/>
<comment type="caution">
    <text evidence="2">The sequence shown here is derived from an EMBL/GenBank/DDBJ whole genome shotgun (WGS) entry which is preliminary data.</text>
</comment>
<feature type="compositionally biased region" description="Basic residues" evidence="1">
    <location>
        <begin position="104"/>
        <end position="117"/>
    </location>
</feature>
<dbReference type="EMBL" id="JBEDUW010000004">
    <property type="protein sequence ID" value="KAK9932364.1"/>
    <property type="molecule type" value="Genomic_DNA"/>
</dbReference>
<feature type="region of interest" description="Disordered" evidence="1">
    <location>
        <begin position="1"/>
        <end position="49"/>
    </location>
</feature>
<dbReference type="Proteomes" id="UP001457282">
    <property type="component" value="Unassembled WGS sequence"/>
</dbReference>
<accession>A0AAW1X7U0</accession>
<reference evidence="2 3" key="1">
    <citation type="journal article" date="2023" name="G3 (Bethesda)">
        <title>A chromosome-length genome assembly and annotation of blackberry (Rubus argutus, cv. 'Hillquist').</title>
        <authorList>
            <person name="Bruna T."/>
            <person name="Aryal R."/>
            <person name="Dudchenko O."/>
            <person name="Sargent D.J."/>
            <person name="Mead D."/>
            <person name="Buti M."/>
            <person name="Cavallini A."/>
            <person name="Hytonen T."/>
            <person name="Andres J."/>
            <person name="Pham M."/>
            <person name="Weisz D."/>
            <person name="Mascagni F."/>
            <person name="Usai G."/>
            <person name="Natali L."/>
            <person name="Bassil N."/>
            <person name="Fernandez G.E."/>
            <person name="Lomsadze A."/>
            <person name="Armour M."/>
            <person name="Olukolu B."/>
            <person name="Poorten T."/>
            <person name="Britton C."/>
            <person name="Davik J."/>
            <person name="Ashrafi H."/>
            <person name="Aiden E.L."/>
            <person name="Borodovsky M."/>
            <person name="Worthington M."/>
        </authorList>
    </citation>
    <scope>NUCLEOTIDE SEQUENCE [LARGE SCALE GENOMIC DNA]</scope>
    <source>
        <strain evidence="2">PI 553951</strain>
    </source>
</reference>
<name>A0AAW1X7U0_RUBAR</name>
<evidence type="ECO:0000313" key="2">
    <source>
        <dbReference type="EMBL" id="KAK9932364.1"/>
    </source>
</evidence>
<evidence type="ECO:0000313" key="3">
    <source>
        <dbReference type="Proteomes" id="UP001457282"/>
    </source>
</evidence>
<sequence length="153" mass="17585">MKSYDETQKEEDKVEEKRKKQKKEEMRKNRTMKPRKEKKEKEEISPPFIYYGYPTSPPASLWKPTAAGPNPPHLQCAAPCLESVLDSSCREPQNHDHLSAVIQSRRRSQKPSSRRRSIFPVRASSVNAIDVAAHHRSFAGPHHGRAMPPIYSR</sequence>
<dbReference type="AlphaFoldDB" id="A0AAW1X7U0"/>
<organism evidence="2 3">
    <name type="scientific">Rubus argutus</name>
    <name type="common">Southern blackberry</name>
    <dbReference type="NCBI Taxonomy" id="59490"/>
    <lineage>
        <taxon>Eukaryota</taxon>
        <taxon>Viridiplantae</taxon>
        <taxon>Streptophyta</taxon>
        <taxon>Embryophyta</taxon>
        <taxon>Tracheophyta</taxon>
        <taxon>Spermatophyta</taxon>
        <taxon>Magnoliopsida</taxon>
        <taxon>eudicotyledons</taxon>
        <taxon>Gunneridae</taxon>
        <taxon>Pentapetalae</taxon>
        <taxon>rosids</taxon>
        <taxon>fabids</taxon>
        <taxon>Rosales</taxon>
        <taxon>Rosaceae</taxon>
        <taxon>Rosoideae</taxon>
        <taxon>Rosoideae incertae sedis</taxon>
        <taxon>Rubus</taxon>
    </lineage>
</organism>
<protein>
    <submittedName>
        <fullName evidence="2">Uncharacterized protein</fullName>
    </submittedName>
</protein>
<feature type="compositionally biased region" description="Basic and acidic residues" evidence="1">
    <location>
        <begin position="1"/>
        <end position="28"/>
    </location>
</feature>
<evidence type="ECO:0000256" key="1">
    <source>
        <dbReference type="SAM" id="MobiDB-lite"/>
    </source>
</evidence>
<feature type="region of interest" description="Disordered" evidence="1">
    <location>
        <begin position="90"/>
        <end position="119"/>
    </location>
</feature>
<gene>
    <name evidence="2" type="ORF">M0R45_019604</name>
</gene>